<keyword evidence="1" id="KW-0547">Nucleotide-binding</keyword>
<accession>A0ABP9WF90</accession>
<organism evidence="3 4">
    <name type="scientific">Demequina sediminis</name>
    <dbReference type="NCBI Taxonomy" id="1930058"/>
    <lineage>
        <taxon>Bacteria</taxon>
        <taxon>Bacillati</taxon>
        <taxon>Actinomycetota</taxon>
        <taxon>Actinomycetes</taxon>
        <taxon>Micrococcales</taxon>
        <taxon>Demequinaceae</taxon>
        <taxon>Demequina</taxon>
    </lineage>
</organism>
<protein>
    <submittedName>
        <fullName evidence="3">D-aspartate ligase</fullName>
    </submittedName>
</protein>
<evidence type="ECO:0000313" key="4">
    <source>
        <dbReference type="Proteomes" id="UP001426770"/>
    </source>
</evidence>
<comment type="caution">
    <text evidence="3">The sequence shown here is derived from an EMBL/GenBank/DDBJ whole genome shotgun (WGS) entry which is preliminary data.</text>
</comment>
<keyword evidence="1" id="KW-0067">ATP-binding</keyword>
<keyword evidence="4" id="KW-1185">Reference proteome</keyword>
<dbReference type="InterPro" id="IPR011761">
    <property type="entry name" value="ATP-grasp"/>
</dbReference>
<feature type="domain" description="ATP-grasp" evidence="2">
    <location>
        <begin position="132"/>
        <end position="331"/>
    </location>
</feature>
<evidence type="ECO:0000313" key="3">
    <source>
        <dbReference type="EMBL" id="GAA5518482.1"/>
    </source>
</evidence>
<dbReference type="Proteomes" id="UP001426770">
    <property type="component" value="Unassembled WGS sequence"/>
</dbReference>
<dbReference type="RefSeq" id="WP_286214523.1">
    <property type="nucleotide sequence ID" value="NZ_AP027736.1"/>
</dbReference>
<gene>
    <name evidence="3" type="ORF">Lsed01_00909</name>
</gene>
<dbReference type="SUPFAM" id="SSF56059">
    <property type="entry name" value="Glutathione synthetase ATP-binding domain-like"/>
    <property type="match status" value="1"/>
</dbReference>
<reference evidence="3 4" key="1">
    <citation type="submission" date="2024-02" db="EMBL/GenBank/DDBJ databases">
        <title>Lysinimicrobium sediminis NBRC 112286.</title>
        <authorList>
            <person name="Ichikawa N."/>
            <person name="Katano-Makiyama Y."/>
            <person name="Hidaka K."/>
        </authorList>
    </citation>
    <scope>NUCLEOTIDE SEQUENCE [LARGE SCALE GENOMIC DNA]</scope>
    <source>
        <strain evidence="3 4">NBRC 112286</strain>
    </source>
</reference>
<dbReference type="GO" id="GO:0016874">
    <property type="term" value="F:ligase activity"/>
    <property type="evidence" value="ECO:0007669"/>
    <property type="project" value="UniProtKB-KW"/>
</dbReference>
<dbReference type="PROSITE" id="PS50975">
    <property type="entry name" value="ATP_GRASP"/>
    <property type="match status" value="1"/>
</dbReference>
<evidence type="ECO:0000256" key="1">
    <source>
        <dbReference type="PROSITE-ProRule" id="PRU00409"/>
    </source>
</evidence>
<keyword evidence="3" id="KW-0436">Ligase</keyword>
<sequence length="437" mass="48358">MGQFPYRELLGDRTLVPVVLGGDIGGYSIARAFHEAFGVKVVLMSATLNGIVRDSAILENVVVPQMDDPAVMVREMRAIAERHPGADLLAVASVDWLVRSLIEHRAELEDAYAIPYVERDLLDIVTSKDSFADLCREHGLAHPRSVVVDLTQGPAVDTGDLEFPVIAKADDSAAYHAIEFEGKEKVFTVPTREALDALLTRIHAAGYRGAFVIQDLIPGDDAALRILNTYVGLDGRAAFTVYGHVLLQEHLPGTVGNSSVVLTIDEPAETAKVERLLESLGWRGFASLDMKVDARTGETVYFELNPRLSRSNFFVTGAGVNPAVAYVREYVLGLPAAGDDYPPAQRQTLFTILPRPLVLRYLIDADTRRLVKRLYRQRRVSHALWNSADRAPRRIAYLLAHQLNHVRKYRRWYPKATQAAERAQLAGLPHAERAVGV</sequence>
<proteinExistence type="predicted"/>
<dbReference type="Gene3D" id="3.30.470.20">
    <property type="entry name" value="ATP-grasp fold, B domain"/>
    <property type="match status" value="1"/>
</dbReference>
<dbReference type="EMBL" id="BAABRR010000004">
    <property type="protein sequence ID" value="GAA5518482.1"/>
    <property type="molecule type" value="Genomic_DNA"/>
</dbReference>
<name>A0ABP9WF90_9MICO</name>
<evidence type="ECO:0000259" key="2">
    <source>
        <dbReference type="PROSITE" id="PS50975"/>
    </source>
</evidence>